<comment type="caution">
    <text evidence="1">The sequence shown here is derived from an EMBL/GenBank/DDBJ whole genome shotgun (WGS) entry which is preliminary data.</text>
</comment>
<proteinExistence type="predicted"/>
<reference evidence="1" key="1">
    <citation type="journal article" date="2023" name="G3 (Bethesda)">
        <title>A reference genome for the long-term kleptoplast-retaining sea slug Elysia crispata morphotype clarki.</title>
        <authorList>
            <person name="Eastman K.E."/>
            <person name="Pendleton A.L."/>
            <person name="Shaikh M.A."/>
            <person name="Suttiyut T."/>
            <person name="Ogas R."/>
            <person name="Tomko P."/>
            <person name="Gavelis G."/>
            <person name="Widhalm J.R."/>
            <person name="Wisecaver J.H."/>
        </authorList>
    </citation>
    <scope>NUCLEOTIDE SEQUENCE</scope>
    <source>
        <strain evidence="1">ECLA1</strain>
    </source>
</reference>
<evidence type="ECO:0000313" key="1">
    <source>
        <dbReference type="EMBL" id="KAK3755563.1"/>
    </source>
</evidence>
<organism evidence="1 2">
    <name type="scientific">Elysia crispata</name>
    <name type="common">lettuce slug</name>
    <dbReference type="NCBI Taxonomy" id="231223"/>
    <lineage>
        <taxon>Eukaryota</taxon>
        <taxon>Metazoa</taxon>
        <taxon>Spiralia</taxon>
        <taxon>Lophotrochozoa</taxon>
        <taxon>Mollusca</taxon>
        <taxon>Gastropoda</taxon>
        <taxon>Heterobranchia</taxon>
        <taxon>Euthyneura</taxon>
        <taxon>Panpulmonata</taxon>
        <taxon>Sacoglossa</taxon>
        <taxon>Placobranchoidea</taxon>
        <taxon>Plakobranchidae</taxon>
        <taxon>Elysia</taxon>
    </lineage>
</organism>
<keyword evidence="2" id="KW-1185">Reference proteome</keyword>
<sequence>MPAASQQSIPCIYAELDLQQARRCRQSNQRQYCGARLLVQPGLDLLGQSEDLSVADSRSVDLTLARSRGGRHIIQRSWQKDSDLDLVVSFGTFASEQARGDWGNSRSRPWWCRLELLLANKPRGDLAVILDLDLVVLYGIRTFASDKPEEIGII</sequence>
<dbReference type="EMBL" id="JAWDGP010005593">
    <property type="protein sequence ID" value="KAK3755563.1"/>
    <property type="molecule type" value="Genomic_DNA"/>
</dbReference>
<accession>A0AAE0YTC5</accession>
<dbReference type="Proteomes" id="UP001283361">
    <property type="component" value="Unassembled WGS sequence"/>
</dbReference>
<dbReference type="AlphaFoldDB" id="A0AAE0YTC5"/>
<name>A0AAE0YTC5_9GAST</name>
<gene>
    <name evidence="1" type="ORF">RRG08_039833</name>
</gene>
<protein>
    <submittedName>
        <fullName evidence="1">Uncharacterized protein</fullName>
    </submittedName>
</protein>
<evidence type="ECO:0000313" key="2">
    <source>
        <dbReference type="Proteomes" id="UP001283361"/>
    </source>
</evidence>